<evidence type="ECO:0000313" key="1">
    <source>
        <dbReference type="EMBL" id="PWK26966.1"/>
    </source>
</evidence>
<evidence type="ECO:0008006" key="3">
    <source>
        <dbReference type="Google" id="ProtNLM"/>
    </source>
</evidence>
<comment type="caution">
    <text evidence="1">The sequence shown here is derived from an EMBL/GenBank/DDBJ whole genome shotgun (WGS) entry which is preliminary data.</text>
</comment>
<dbReference type="Proteomes" id="UP000245697">
    <property type="component" value="Unassembled WGS sequence"/>
</dbReference>
<dbReference type="Gene3D" id="3.40.50.620">
    <property type="entry name" value="HUPs"/>
    <property type="match status" value="1"/>
</dbReference>
<accession>A0A316EAK6</accession>
<protein>
    <recommendedName>
        <fullName evidence="3">Universal stress protein family protein</fullName>
    </recommendedName>
</protein>
<organism evidence="1 2">
    <name type="scientific">Actinoplanes xinjiangensis</name>
    <dbReference type="NCBI Taxonomy" id="512350"/>
    <lineage>
        <taxon>Bacteria</taxon>
        <taxon>Bacillati</taxon>
        <taxon>Actinomycetota</taxon>
        <taxon>Actinomycetes</taxon>
        <taxon>Micromonosporales</taxon>
        <taxon>Micromonosporaceae</taxon>
        <taxon>Actinoplanes</taxon>
    </lineage>
</organism>
<dbReference type="EMBL" id="QGGR01000057">
    <property type="protein sequence ID" value="PWK26966.1"/>
    <property type="molecule type" value="Genomic_DNA"/>
</dbReference>
<sequence length="123" mass="12634">MGSGRILVGIIGTAPAEAALRYAFGEAEQRGAVVAVIAAGPASQAENALVGDVVRRWAEKHPAVGSTYEARRAVDAVVTLAAASRHACLMVVEDGAEPWTAAMVAALARQAHCALVTVSDPSW</sequence>
<dbReference type="AlphaFoldDB" id="A0A316EAK6"/>
<proteinExistence type="predicted"/>
<keyword evidence="2" id="KW-1185">Reference proteome</keyword>
<dbReference type="InterPro" id="IPR014729">
    <property type="entry name" value="Rossmann-like_a/b/a_fold"/>
</dbReference>
<gene>
    <name evidence="1" type="ORF">BC793_1575</name>
</gene>
<dbReference type="RefSeq" id="WP_109603296.1">
    <property type="nucleotide sequence ID" value="NZ_BONA01000121.1"/>
</dbReference>
<reference evidence="1 2" key="1">
    <citation type="submission" date="2018-05" db="EMBL/GenBank/DDBJ databases">
        <title>Genomic Encyclopedia of Archaeal and Bacterial Type Strains, Phase II (KMG-II): from individual species to whole genera.</title>
        <authorList>
            <person name="Goeker M."/>
        </authorList>
    </citation>
    <scope>NUCLEOTIDE SEQUENCE [LARGE SCALE GENOMIC DNA]</scope>
    <source>
        <strain evidence="1 2">DSM 45184</strain>
    </source>
</reference>
<evidence type="ECO:0000313" key="2">
    <source>
        <dbReference type="Proteomes" id="UP000245697"/>
    </source>
</evidence>
<name>A0A316EAK6_9ACTN</name>
<dbReference type="OrthoDB" id="267918at2"/>